<proteinExistence type="predicted"/>
<dbReference type="InterPro" id="IPR036291">
    <property type="entry name" value="NAD(P)-bd_dom_sf"/>
</dbReference>
<evidence type="ECO:0000256" key="1">
    <source>
        <dbReference type="ARBA" id="ARBA00023002"/>
    </source>
</evidence>
<gene>
    <name evidence="3" type="ORF">SAMN04488044_1014</name>
</gene>
<evidence type="ECO:0000259" key="2">
    <source>
        <dbReference type="PROSITE" id="PS51176"/>
    </source>
</evidence>
<dbReference type="GO" id="GO:0008977">
    <property type="term" value="F:prephenate dehydrogenase (NAD+) activity"/>
    <property type="evidence" value="ECO:0007669"/>
    <property type="project" value="InterPro"/>
</dbReference>
<dbReference type="AlphaFoldDB" id="A0A1M5KMP9"/>
<dbReference type="InterPro" id="IPR046826">
    <property type="entry name" value="PDH_N"/>
</dbReference>
<dbReference type="SUPFAM" id="SSF48179">
    <property type="entry name" value="6-phosphogluconate dehydrogenase C-terminal domain-like"/>
    <property type="match status" value="1"/>
</dbReference>
<protein>
    <submittedName>
        <fullName evidence="3">Prephenate dehydrogenase</fullName>
    </submittedName>
</protein>
<dbReference type="InterPro" id="IPR008927">
    <property type="entry name" value="6-PGluconate_DH-like_C_sf"/>
</dbReference>
<dbReference type="Gene3D" id="3.40.50.720">
    <property type="entry name" value="NAD(P)-binding Rossmann-like Domain"/>
    <property type="match status" value="1"/>
</dbReference>
<reference evidence="4" key="1">
    <citation type="submission" date="2016-11" db="EMBL/GenBank/DDBJ databases">
        <authorList>
            <person name="Varghese N."/>
            <person name="Submissions S."/>
        </authorList>
    </citation>
    <scope>NUCLEOTIDE SEQUENCE [LARGE SCALE GENOMIC DNA]</scope>
    <source>
        <strain evidence="4">DSM 28223</strain>
    </source>
</reference>
<evidence type="ECO:0000313" key="4">
    <source>
        <dbReference type="Proteomes" id="UP000184211"/>
    </source>
</evidence>
<dbReference type="GO" id="GO:0070403">
    <property type="term" value="F:NAD+ binding"/>
    <property type="evidence" value="ECO:0007669"/>
    <property type="project" value="InterPro"/>
</dbReference>
<dbReference type="PANTHER" id="PTHR21363">
    <property type="entry name" value="PREPHENATE DEHYDROGENASE"/>
    <property type="match status" value="1"/>
</dbReference>
<dbReference type="Proteomes" id="UP000184211">
    <property type="component" value="Unassembled WGS sequence"/>
</dbReference>
<dbReference type="GO" id="GO:0006571">
    <property type="term" value="P:tyrosine biosynthetic process"/>
    <property type="evidence" value="ECO:0007669"/>
    <property type="project" value="InterPro"/>
</dbReference>
<accession>A0A1M5KMP9</accession>
<dbReference type="PANTHER" id="PTHR21363:SF0">
    <property type="entry name" value="PREPHENATE DEHYDROGENASE [NADP(+)]"/>
    <property type="match status" value="1"/>
</dbReference>
<dbReference type="InterPro" id="IPR003099">
    <property type="entry name" value="Prephen_DH"/>
</dbReference>
<dbReference type="SUPFAM" id="SSF51735">
    <property type="entry name" value="NAD(P)-binding Rossmann-fold domains"/>
    <property type="match status" value="1"/>
</dbReference>
<name>A0A1M5KMP9_9RHOB</name>
<dbReference type="InterPro" id="IPR050812">
    <property type="entry name" value="Preph/Arog_dehydrog"/>
</dbReference>
<keyword evidence="4" id="KW-1185">Reference proteome</keyword>
<evidence type="ECO:0000313" key="3">
    <source>
        <dbReference type="EMBL" id="SHG53769.1"/>
    </source>
</evidence>
<dbReference type="RefSeq" id="WP_072791259.1">
    <property type="nucleotide sequence ID" value="NZ_FQWM01000001.1"/>
</dbReference>
<keyword evidence="1" id="KW-0560">Oxidoreductase</keyword>
<dbReference type="GO" id="GO:0004665">
    <property type="term" value="F:prephenate dehydrogenase (NADP+) activity"/>
    <property type="evidence" value="ECO:0007669"/>
    <property type="project" value="InterPro"/>
</dbReference>
<dbReference type="STRING" id="870908.SAMN04488044_1014"/>
<organism evidence="3 4">
    <name type="scientific">Cognatishimia maritima</name>
    <dbReference type="NCBI Taxonomy" id="870908"/>
    <lineage>
        <taxon>Bacteria</taxon>
        <taxon>Pseudomonadati</taxon>
        <taxon>Pseudomonadota</taxon>
        <taxon>Alphaproteobacteria</taxon>
        <taxon>Rhodobacterales</taxon>
        <taxon>Paracoccaceae</taxon>
        <taxon>Cognatishimia</taxon>
    </lineage>
</organism>
<dbReference type="Pfam" id="PF02153">
    <property type="entry name" value="PDH_N"/>
    <property type="match status" value="1"/>
</dbReference>
<feature type="domain" description="Prephenate/arogenate dehydrogenase" evidence="2">
    <location>
        <begin position="6"/>
        <end position="239"/>
    </location>
</feature>
<dbReference type="OrthoDB" id="9800497at2"/>
<dbReference type="EMBL" id="FQWM01000001">
    <property type="protein sequence ID" value="SHG53769.1"/>
    <property type="molecule type" value="Genomic_DNA"/>
</dbReference>
<dbReference type="PROSITE" id="PS51176">
    <property type="entry name" value="PDH_ADH"/>
    <property type="match status" value="1"/>
</dbReference>
<sequence length="239" mass="25718">MSDEKTTVGLFGFGGFGQLIAAHLAPHVALRIHDPYISVLGGVSLAEAAQCDVIILAVPVAEIRTICEDIAGFLRPGAVVVDVGSVKLAPIADMVECLPDHVQIVGTHPLFGPQSAAEGIAGHKLSLCPVRGEAWREIGIFLRRRLKLNVITCLPEDHDREAAMVQGLTHLIAKVMGDMGPLPTRMTTASFDLIARAVEMVKDDPPTVLNAIETANPFAAKVRETFFERAEVLRARFDV</sequence>